<feature type="transmembrane region" description="Helical" evidence="7">
    <location>
        <begin position="111"/>
        <end position="130"/>
    </location>
</feature>
<dbReference type="Gene3D" id="1.10.3720.10">
    <property type="entry name" value="MetI-like"/>
    <property type="match status" value="1"/>
</dbReference>
<evidence type="ECO:0000256" key="7">
    <source>
        <dbReference type="RuleBase" id="RU363032"/>
    </source>
</evidence>
<dbReference type="GO" id="GO:0055085">
    <property type="term" value="P:transmembrane transport"/>
    <property type="evidence" value="ECO:0007669"/>
    <property type="project" value="InterPro"/>
</dbReference>
<evidence type="ECO:0000256" key="5">
    <source>
        <dbReference type="ARBA" id="ARBA00022989"/>
    </source>
</evidence>
<keyword evidence="4 7" id="KW-0812">Transmembrane</keyword>
<evidence type="ECO:0000256" key="2">
    <source>
        <dbReference type="ARBA" id="ARBA00022448"/>
    </source>
</evidence>
<dbReference type="Proteomes" id="UP000077339">
    <property type="component" value="Unassembled WGS sequence"/>
</dbReference>
<feature type="transmembrane region" description="Helical" evidence="7">
    <location>
        <begin position="254"/>
        <end position="277"/>
    </location>
</feature>
<organism evidence="9 10">
    <name type="scientific">Kosmotoga arenicorallina S304</name>
    <dbReference type="NCBI Taxonomy" id="1453497"/>
    <lineage>
        <taxon>Bacteria</taxon>
        <taxon>Thermotogati</taxon>
        <taxon>Thermotogota</taxon>
        <taxon>Thermotogae</taxon>
        <taxon>Kosmotogales</taxon>
        <taxon>Kosmotogaceae</taxon>
        <taxon>Kosmotoga</taxon>
    </lineage>
</organism>
<comment type="similarity">
    <text evidence="7">Belongs to the binding-protein-dependent transport system permease family.</text>
</comment>
<feature type="transmembrane region" description="Helical" evidence="7">
    <location>
        <begin position="142"/>
        <end position="160"/>
    </location>
</feature>
<dbReference type="CDD" id="cd06261">
    <property type="entry name" value="TM_PBP2"/>
    <property type="match status" value="1"/>
</dbReference>
<dbReference type="InterPro" id="IPR035906">
    <property type="entry name" value="MetI-like_sf"/>
</dbReference>
<dbReference type="SUPFAM" id="SSF161098">
    <property type="entry name" value="MetI-like"/>
    <property type="match status" value="1"/>
</dbReference>
<evidence type="ECO:0000313" key="10">
    <source>
        <dbReference type="Proteomes" id="UP000077339"/>
    </source>
</evidence>
<evidence type="ECO:0000256" key="4">
    <source>
        <dbReference type="ARBA" id="ARBA00022692"/>
    </source>
</evidence>
<sequence length="284" mass="32607">MKLSKKTRKALAGYLYISPWIIGFVIFTAYPFFYSLYLSFFNLDFTVFGINSTFVGLKHYIYAFRTDASFPIQFWDTIIDIVLSTPLILVFSLIAAILLNNKLKARAFFRLLYFLPVVIISGPVISELVINNAAQIVDPRKYFIYNFFSVLPNTISYPFIYMLNHLVLILWFSGVQIILLLAGLQKINAGIYEAAKIDGANNWIIFWKITLPLIKPFLLVAAIYTIVDLASFANNPVNISITQRMFDIDKPYSYSAALSWIYFFSVMILIGVAFLLLRPREEKI</sequence>
<feature type="domain" description="ABC transmembrane type-1" evidence="8">
    <location>
        <begin position="74"/>
        <end position="273"/>
    </location>
</feature>
<dbReference type="GO" id="GO:0005886">
    <property type="term" value="C:plasma membrane"/>
    <property type="evidence" value="ECO:0007669"/>
    <property type="project" value="UniProtKB-SubCell"/>
</dbReference>
<dbReference type="EMBL" id="JFHK01000002">
    <property type="protein sequence ID" value="OAA31943.1"/>
    <property type="molecule type" value="Genomic_DNA"/>
</dbReference>
<feature type="transmembrane region" description="Helical" evidence="7">
    <location>
        <begin position="12"/>
        <end position="30"/>
    </location>
</feature>
<protein>
    <submittedName>
        <fullName evidence="9">ABC transporter permease</fullName>
    </submittedName>
</protein>
<dbReference type="PATRIC" id="fig|1453497.3.peg.736"/>
<dbReference type="InterPro" id="IPR000515">
    <property type="entry name" value="MetI-like"/>
</dbReference>
<dbReference type="Pfam" id="PF00528">
    <property type="entry name" value="BPD_transp_1"/>
    <property type="match status" value="1"/>
</dbReference>
<keyword evidence="10" id="KW-1185">Reference proteome</keyword>
<reference evidence="9 10" key="1">
    <citation type="submission" date="2014-02" db="EMBL/GenBank/DDBJ databases">
        <title>Kosmotoga genome sequencing.</title>
        <authorList>
            <person name="Pollo S.M."/>
            <person name="Charchuk R."/>
            <person name="Nesbo C.L."/>
        </authorList>
    </citation>
    <scope>NUCLEOTIDE SEQUENCE [LARGE SCALE GENOMIC DNA]</scope>
    <source>
        <strain evidence="9 10">S304</strain>
    </source>
</reference>
<dbReference type="PROSITE" id="PS50928">
    <property type="entry name" value="ABC_TM1"/>
    <property type="match status" value="1"/>
</dbReference>
<dbReference type="PANTHER" id="PTHR43227:SF3">
    <property type="entry name" value="BINDING-PROTEIN-DEPENDENT TRANSPORT SYSTEMS INNER MEMBRANE COMPONENT"/>
    <property type="match status" value="1"/>
</dbReference>
<dbReference type="AlphaFoldDB" id="A0A182C8N6"/>
<feature type="transmembrane region" description="Helical" evidence="7">
    <location>
        <begin position="166"/>
        <end position="184"/>
    </location>
</feature>
<keyword evidence="2 7" id="KW-0813">Transport</keyword>
<dbReference type="STRING" id="1453497.AT15_03715"/>
<keyword evidence="3" id="KW-1003">Cell membrane</keyword>
<keyword evidence="6 7" id="KW-0472">Membrane</keyword>
<proteinExistence type="inferred from homology"/>
<dbReference type="PANTHER" id="PTHR43227">
    <property type="entry name" value="BLL4140 PROTEIN"/>
    <property type="match status" value="1"/>
</dbReference>
<dbReference type="InterPro" id="IPR050809">
    <property type="entry name" value="UgpAE/MalFG_permease"/>
</dbReference>
<keyword evidence="5 7" id="KW-1133">Transmembrane helix</keyword>
<dbReference type="RefSeq" id="WP_068345662.1">
    <property type="nucleotide sequence ID" value="NZ_JFHK01000002.1"/>
</dbReference>
<comment type="subcellular location">
    <subcellularLocation>
        <location evidence="1 7">Cell membrane</location>
        <topology evidence="1 7">Multi-pass membrane protein</topology>
    </subcellularLocation>
</comment>
<evidence type="ECO:0000259" key="8">
    <source>
        <dbReference type="PROSITE" id="PS50928"/>
    </source>
</evidence>
<evidence type="ECO:0000256" key="1">
    <source>
        <dbReference type="ARBA" id="ARBA00004651"/>
    </source>
</evidence>
<evidence type="ECO:0000313" key="9">
    <source>
        <dbReference type="EMBL" id="OAA31943.1"/>
    </source>
</evidence>
<feature type="transmembrane region" description="Helical" evidence="7">
    <location>
        <begin position="78"/>
        <end position="99"/>
    </location>
</feature>
<evidence type="ECO:0000256" key="6">
    <source>
        <dbReference type="ARBA" id="ARBA00023136"/>
    </source>
</evidence>
<dbReference type="OrthoDB" id="9788108at2"/>
<accession>A0A182C8N6</accession>
<evidence type="ECO:0000256" key="3">
    <source>
        <dbReference type="ARBA" id="ARBA00022475"/>
    </source>
</evidence>
<name>A0A182C8N6_9BACT</name>
<feature type="transmembrane region" description="Helical" evidence="7">
    <location>
        <begin position="36"/>
        <end position="57"/>
    </location>
</feature>
<feature type="transmembrane region" description="Helical" evidence="7">
    <location>
        <begin position="205"/>
        <end position="227"/>
    </location>
</feature>
<gene>
    <name evidence="9" type="ORF">AT15_03715</name>
</gene>
<comment type="caution">
    <text evidence="9">The sequence shown here is derived from an EMBL/GenBank/DDBJ whole genome shotgun (WGS) entry which is preliminary data.</text>
</comment>